<keyword evidence="6" id="KW-1185">Reference proteome</keyword>
<dbReference type="GO" id="GO:0031412">
    <property type="term" value="P:gas vesicle organization"/>
    <property type="evidence" value="ECO:0007669"/>
    <property type="project" value="InterPro"/>
</dbReference>
<dbReference type="Pfam" id="PF00226">
    <property type="entry name" value="DnaJ"/>
    <property type="match status" value="1"/>
</dbReference>
<evidence type="ECO:0000259" key="4">
    <source>
        <dbReference type="PROSITE" id="PS50076"/>
    </source>
</evidence>
<dbReference type="RefSeq" id="WP_220198224.1">
    <property type="nucleotide sequence ID" value="NZ_BNJF01000004.1"/>
</dbReference>
<dbReference type="InterPro" id="IPR009430">
    <property type="entry name" value="GvpL/GvpF"/>
</dbReference>
<protein>
    <recommendedName>
        <fullName evidence="4">J domain-containing protein</fullName>
    </recommendedName>
</protein>
<proteinExistence type="inferred from homology"/>
<dbReference type="InterPro" id="IPR036869">
    <property type="entry name" value="J_dom_sf"/>
</dbReference>
<feature type="domain" description="J" evidence="4">
    <location>
        <begin position="262"/>
        <end position="336"/>
    </location>
</feature>
<dbReference type="AlphaFoldDB" id="A0A8J3I2W6"/>
<dbReference type="SUPFAM" id="SSF46565">
    <property type="entry name" value="Chaperone J-domain"/>
    <property type="match status" value="1"/>
</dbReference>
<evidence type="ECO:0000313" key="5">
    <source>
        <dbReference type="EMBL" id="GHO49112.1"/>
    </source>
</evidence>
<dbReference type="PROSITE" id="PS50076">
    <property type="entry name" value="DNAJ_2"/>
    <property type="match status" value="1"/>
</dbReference>
<dbReference type="InterPro" id="IPR001623">
    <property type="entry name" value="DnaJ_domain"/>
</dbReference>
<dbReference type="PANTHER" id="PTHR36852">
    <property type="entry name" value="PROTEIN GVPL 2"/>
    <property type="match status" value="1"/>
</dbReference>
<name>A0A8J3I2W6_9CHLR</name>
<reference evidence="5" key="1">
    <citation type="submission" date="2020-10" db="EMBL/GenBank/DDBJ databases">
        <title>Taxonomic study of unclassified bacteria belonging to the class Ktedonobacteria.</title>
        <authorList>
            <person name="Yabe S."/>
            <person name="Wang C.M."/>
            <person name="Zheng Y."/>
            <person name="Sakai Y."/>
            <person name="Cavaletti L."/>
            <person name="Monciardini P."/>
            <person name="Donadio S."/>
        </authorList>
    </citation>
    <scope>NUCLEOTIDE SEQUENCE</scope>
    <source>
        <strain evidence="5">SOSP1-1</strain>
    </source>
</reference>
<organism evidence="5 6">
    <name type="scientific">Ktedonospora formicarum</name>
    <dbReference type="NCBI Taxonomy" id="2778364"/>
    <lineage>
        <taxon>Bacteria</taxon>
        <taxon>Bacillati</taxon>
        <taxon>Chloroflexota</taxon>
        <taxon>Ktedonobacteria</taxon>
        <taxon>Ktedonobacterales</taxon>
        <taxon>Ktedonobacteraceae</taxon>
        <taxon>Ktedonospora</taxon>
    </lineage>
</organism>
<keyword evidence="1" id="KW-0304">Gas vesicle</keyword>
<dbReference type="Gene3D" id="1.10.287.110">
    <property type="entry name" value="DnaJ domain"/>
    <property type="match status" value="1"/>
</dbReference>
<dbReference type="SMART" id="SM00271">
    <property type="entry name" value="DnaJ"/>
    <property type="match status" value="1"/>
</dbReference>
<comment type="caution">
    <text evidence="5">The sequence shown here is derived from an EMBL/GenBank/DDBJ whole genome shotgun (WGS) entry which is preliminary data.</text>
</comment>
<sequence length="336" mass="37963">MPDGIYIYCIIKTSEPQEFGAIGIINGAASHVLTIGFKDIAAVISHNPLMVYDSISKEKVIKDLATHERAIEKVMGQFITLPVKFGTMVENEAQVTEFLEKGYALLKDELDKVEGKVELDVVATWEPPSILATLVGQDKQLREVQQKIASGGEQVSVEDKVLLGQLIGQALKKEKNKYQQLILQDLKQETVDICLHDLMNDEMIFNAAFLLEKKKQEDFDTAVHSLDQKLKNTVYFRVVGPLPPYSFSTILFKRIDPEEIEAAKKTLGLTGEITDESLRDAYYQLAKKYHPDKAGGETSMEFQAIQNAHRTLRNFIEGGLIHTEVYRWKEDVQWDS</sequence>
<dbReference type="PANTHER" id="PTHR36852:SF1">
    <property type="entry name" value="PROTEIN GVPL 2"/>
    <property type="match status" value="1"/>
</dbReference>
<gene>
    <name evidence="5" type="ORF">KSX_72750</name>
</gene>
<dbReference type="Pfam" id="PF06386">
    <property type="entry name" value="GvpL_GvpF"/>
    <property type="match status" value="1"/>
</dbReference>
<comment type="subcellular location">
    <subcellularLocation>
        <location evidence="2">Gas vesicle</location>
    </subcellularLocation>
</comment>
<evidence type="ECO:0000313" key="6">
    <source>
        <dbReference type="Proteomes" id="UP000612362"/>
    </source>
</evidence>
<dbReference type="GO" id="GO:0031411">
    <property type="term" value="C:gas vesicle"/>
    <property type="evidence" value="ECO:0007669"/>
    <property type="project" value="UniProtKB-SubCell"/>
</dbReference>
<comment type="similarity">
    <text evidence="3">Belongs to the gas vesicle GvpF/GvpL family.</text>
</comment>
<dbReference type="Proteomes" id="UP000612362">
    <property type="component" value="Unassembled WGS sequence"/>
</dbReference>
<evidence type="ECO:0000256" key="3">
    <source>
        <dbReference type="ARBA" id="ARBA00035643"/>
    </source>
</evidence>
<dbReference type="EMBL" id="BNJF01000004">
    <property type="protein sequence ID" value="GHO49112.1"/>
    <property type="molecule type" value="Genomic_DNA"/>
</dbReference>
<evidence type="ECO:0000256" key="2">
    <source>
        <dbReference type="ARBA" id="ARBA00035108"/>
    </source>
</evidence>
<dbReference type="CDD" id="cd06257">
    <property type="entry name" value="DnaJ"/>
    <property type="match status" value="1"/>
</dbReference>
<accession>A0A8J3I2W6</accession>
<evidence type="ECO:0000256" key="1">
    <source>
        <dbReference type="ARBA" id="ARBA00022987"/>
    </source>
</evidence>